<dbReference type="OrthoDB" id="6101375at2"/>
<reference evidence="2 3" key="1">
    <citation type="submission" date="2019-07" db="EMBL/GenBank/DDBJ databases">
        <title>Whole genome shotgun sequence of Meiothermus hypogaeus NBRC 106114.</title>
        <authorList>
            <person name="Hosoyama A."/>
            <person name="Uohara A."/>
            <person name="Ohji S."/>
            <person name="Ichikawa N."/>
        </authorList>
    </citation>
    <scope>NUCLEOTIDE SEQUENCE [LARGE SCALE GENOMIC DNA]</scope>
    <source>
        <strain evidence="2 3">NBRC 106114</strain>
    </source>
</reference>
<sequence length="233" mass="26631">MVEYIAFDADNTLWRSETCFSEAQAQFRVLMQQYLNGSYDDRYLKETELRNIQHYGYGVKSFGLSMIETALELTGGRISPEHIRFLVNLTKELLAAPVEVLPEVEAVLDELSGDYPLMVIAKGDLLDQETKFVRSGLGEYFRCLEVVSEKDPFSYSRILRRHRIRPEVFLMVGNSLRSDIWPVLEIGGQAVYIPSPGARNEPLQMDEPKPGLYVQLEHMGQLPEWLEARLLAA</sequence>
<dbReference type="Gene3D" id="3.40.50.1000">
    <property type="entry name" value="HAD superfamily/HAD-like"/>
    <property type="match status" value="1"/>
</dbReference>
<organism evidence="2 3">
    <name type="scientific">Meiothermus hypogaeus NBRC 106114</name>
    <dbReference type="NCBI Taxonomy" id="1227553"/>
    <lineage>
        <taxon>Bacteria</taxon>
        <taxon>Thermotogati</taxon>
        <taxon>Deinococcota</taxon>
        <taxon>Deinococci</taxon>
        <taxon>Thermales</taxon>
        <taxon>Thermaceae</taxon>
        <taxon>Meiothermus</taxon>
    </lineage>
</organism>
<evidence type="ECO:0000256" key="1">
    <source>
        <dbReference type="ARBA" id="ARBA00022801"/>
    </source>
</evidence>
<dbReference type="InterPro" id="IPR023214">
    <property type="entry name" value="HAD_sf"/>
</dbReference>
<protein>
    <submittedName>
        <fullName evidence="2">Haloacid dehalogenase</fullName>
    </submittedName>
</protein>
<dbReference type="GO" id="GO:0016787">
    <property type="term" value="F:hydrolase activity"/>
    <property type="evidence" value="ECO:0007669"/>
    <property type="project" value="UniProtKB-KW"/>
</dbReference>
<comment type="caution">
    <text evidence="2">The sequence shown here is derived from an EMBL/GenBank/DDBJ whole genome shotgun (WGS) entry which is preliminary data.</text>
</comment>
<dbReference type="InterPro" id="IPR036412">
    <property type="entry name" value="HAD-like_sf"/>
</dbReference>
<dbReference type="SFLD" id="SFLDS00003">
    <property type="entry name" value="Haloacid_Dehalogenase"/>
    <property type="match status" value="1"/>
</dbReference>
<name>A0A511QYC4_9DEIN</name>
<dbReference type="SUPFAM" id="SSF56784">
    <property type="entry name" value="HAD-like"/>
    <property type="match status" value="1"/>
</dbReference>
<evidence type="ECO:0000313" key="3">
    <source>
        <dbReference type="Proteomes" id="UP000321197"/>
    </source>
</evidence>
<dbReference type="PANTHER" id="PTHR43316:SF8">
    <property type="entry name" value="HAD FAMILY HYDROLASE"/>
    <property type="match status" value="1"/>
</dbReference>
<dbReference type="Pfam" id="PF00702">
    <property type="entry name" value="Hydrolase"/>
    <property type="match status" value="1"/>
</dbReference>
<dbReference type="SFLD" id="SFLDG01129">
    <property type="entry name" value="C1.5:_HAD__Beta-PGM__Phosphata"/>
    <property type="match status" value="1"/>
</dbReference>
<dbReference type="InterPro" id="IPR051540">
    <property type="entry name" value="S-2-haloacid_dehalogenase"/>
</dbReference>
<dbReference type="Proteomes" id="UP000321197">
    <property type="component" value="Unassembled WGS sequence"/>
</dbReference>
<dbReference type="EMBL" id="BJXL01000009">
    <property type="protein sequence ID" value="GEM82358.1"/>
    <property type="molecule type" value="Genomic_DNA"/>
</dbReference>
<accession>A0A511QYC4</accession>
<proteinExistence type="predicted"/>
<dbReference type="PANTHER" id="PTHR43316">
    <property type="entry name" value="HYDROLASE, HALOACID DELAHOGENASE-RELATED"/>
    <property type="match status" value="1"/>
</dbReference>
<dbReference type="Gene3D" id="1.10.150.240">
    <property type="entry name" value="Putative phosphatase, domain 2"/>
    <property type="match status" value="1"/>
</dbReference>
<dbReference type="RefSeq" id="WP_119341190.1">
    <property type="nucleotide sequence ID" value="NZ_BJXL01000009.1"/>
</dbReference>
<evidence type="ECO:0000313" key="2">
    <source>
        <dbReference type="EMBL" id="GEM82358.1"/>
    </source>
</evidence>
<dbReference type="InterPro" id="IPR023198">
    <property type="entry name" value="PGP-like_dom2"/>
</dbReference>
<keyword evidence="1" id="KW-0378">Hydrolase</keyword>
<dbReference type="AlphaFoldDB" id="A0A511QYC4"/>
<gene>
    <name evidence="2" type="ORF">MHY01S_05240</name>
</gene>